<reference evidence="1 2" key="1">
    <citation type="journal article" date="2019" name="ISME J.">
        <title>Insights into ecological role of a new deltaproteobacterial order Candidatus Acidulodesulfobacterales by metagenomics and metatranscriptomics.</title>
        <authorList>
            <person name="Tan S."/>
            <person name="Liu J."/>
            <person name="Fang Y."/>
            <person name="Hedlund B.P."/>
            <person name="Lian Z.H."/>
            <person name="Huang L.Y."/>
            <person name="Li J.T."/>
            <person name="Huang L.N."/>
            <person name="Li W.J."/>
            <person name="Jiang H.C."/>
            <person name="Dong H.L."/>
            <person name="Shu W.S."/>
        </authorList>
    </citation>
    <scope>NUCLEOTIDE SEQUENCE [LARGE SCALE GENOMIC DNA]</scope>
    <source>
        <strain evidence="1">AP2</strain>
    </source>
</reference>
<dbReference type="EMBL" id="SGBC01000003">
    <property type="protein sequence ID" value="RZD15843.1"/>
    <property type="molecule type" value="Genomic_DNA"/>
</dbReference>
<dbReference type="InterPro" id="IPR027396">
    <property type="entry name" value="DsrEFH-like"/>
</dbReference>
<sequence>MSEFNKLAIILESEDYEKAHVAAMIASVAAVSSIEVSIFVTMNAIYNFLKVNVKENKFTGGKIFEKLKEKKAQMFYDMLDQAKMFGGLKIYACSMVMDLLDLKKEDLIDIIDDHLGLAAFLGIMEGAQTITF</sequence>
<accession>A0A519BF01</accession>
<proteinExistence type="predicted"/>
<evidence type="ECO:0000313" key="2">
    <source>
        <dbReference type="Proteomes" id="UP000316562"/>
    </source>
</evidence>
<evidence type="ECO:0000313" key="1">
    <source>
        <dbReference type="EMBL" id="RZD15843.1"/>
    </source>
</evidence>
<dbReference type="Gene3D" id="3.40.1260.10">
    <property type="entry name" value="DsrEFH-like"/>
    <property type="match status" value="1"/>
</dbReference>
<comment type="caution">
    <text evidence="1">The sequence shown here is derived from an EMBL/GenBank/DDBJ whole genome shotgun (WGS) entry which is preliminary data.</text>
</comment>
<dbReference type="Proteomes" id="UP000316562">
    <property type="component" value="Unassembled WGS sequence"/>
</dbReference>
<name>A0A519BF01_ACIG2</name>
<dbReference type="PANTHER" id="PTHR34655">
    <property type="entry name" value="CONSERVED WITHIN P. AEROPHILUM"/>
    <property type="match status" value="1"/>
</dbReference>
<gene>
    <name evidence="1" type="ORF">EVJ46_06485</name>
</gene>
<evidence type="ECO:0008006" key="3">
    <source>
        <dbReference type="Google" id="ProtNLM"/>
    </source>
</evidence>
<dbReference type="Pfam" id="PF13686">
    <property type="entry name" value="DrsE_2"/>
    <property type="match status" value="1"/>
</dbReference>
<dbReference type="InterPro" id="IPR032836">
    <property type="entry name" value="DsrE2-like"/>
</dbReference>
<organism evidence="1 2">
    <name type="scientific">Acididesulfobacter guangdongensis</name>
    <dbReference type="NCBI Taxonomy" id="2597225"/>
    <lineage>
        <taxon>Bacteria</taxon>
        <taxon>Deltaproteobacteria</taxon>
        <taxon>Candidatus Acidulodesulfobacterales</taxon>
        <taxon>Candidatus Acididesulfobacter</taxon>
    </lineage>
</organism>
<dbReference type="PANTHER" id="PTHR34655:SF2">
    <property type="entry name" value="PEROXIREDOXIN FAMILY PROTEIN"/>
    <property type="match status" value="1"/>
</dbReference>
<protein>
    <recommendedName>
        <fullName evidence="3">Peroxiredoxin family protein</fullName>
    </recommendedName>
</protein>
<dbReference type="AlphaFoldDB" id="A0A519BF01"/>
<dbReference type="SUPFAM" id="SSF75169">
    <property type="entry name" value="DsrEFH-like"/>
    <property type="match status" value="1"/>
</dbReference>